<comment type="catalytic activity">
    <reaction evidence="5 6">
        <text>Exonucleolytic cleavage in either 5'- to 3'- or 3'- to 5'-direction to yield nucleoside 5'-phosphates.</text>
        <dbReference type="EC" id="3.1.11.6"/>
    </reaction>
</comment>
<evidence type="ECO:0000256" key="3">
    <source>
        <dbReference type="ARBA" id="ARBA00022801"/>
    </source>
</evidence>
<evidence type="ECO:0000256" key="1">
    <source>
        <dbReference type="ARBA" id="ARBA00022490"/>
    </source>
</evidence>
<comment type="subunit">
    <text evidence="5">Heterooligomer composed of large and small subunits.</text>
</comment>
<feature type="domain" description="OB-fold nucleic acid binding" evidence="8">
    <location>
        <begin position="7"/>
        <end position="101"/>
    </location>
</feature>
<evidence type="ECO:0000256" key="4">
    <source>
        <dbReference type="ARBA" id="ARBA00022839"/>
    </source>
</evidence>
<dbReference type="HAMAP" id="MF_00378">
    <property type="entry name" value="Exonuc_7_L"/>
    <property type="match status" value="1"/>
</dbReference>
<gene>
    <name evidence="5 9" type="primary">xseA</name>
    <name evidence="9" type="ORF">QE109_02910</name>
</gene>
<keyword evidence="2 5" id="KW-0540">Nuclease</keyword>
<evidence type="ECO:0000313" key="9">
    <source>
        <dbReference type="EMBL" id="MDH8677080.1"/>
    </source>
</evidence>
<dbReference type="Proteomes" id="UP001158045">
    <property type="component" value="Unassembled WGS sequence"/>
</dbReference>
<evidence type="ECO:0000259" key="8">
    <source>
        <dbReference type="Pfam" id="PF13742"/>
    </source>
</evidence>
<dbReference type="InterPro" id="IPR003753">
    <property type="entry name" value="Exonuc_VII_L"/>
</dbReference>
<keyword evidence="10" id="KW-1185">Reference proteome</keyword>
<keyword evidence="4 5" id="KW-0269">Exonuclease</keyword>
<evidence type="ECO:0000256" key="5">
    <source>
        <dbReference type="HAMAP-Rule" id="MF_00378"/>
    </source>
</evidence>
<dbReference type="InterPro" id="IPR020579">
    <property type="entry name" value="Exonuc_VII_lsu_C"/>
</dbReference>
<dbReference type="Gene3D" id="2.40.50.1010">
    <property type="match status" value="1"/>
</dbReference>
<dbReference type="CDD" id="cd04489">
    <property type="entry name" value="ExoVII_LU_OBF"/>
    <property type="match status" value="1"/>
</dbReference>
<dbReference type="InterPro" id="IPR025824">
    <property type="entry name" value="OB-fold_nuc-bd_dom"/>
</dbReference>
<keyword evidence="1 5" id="KW-0963">Cytoplasm</keyword>
<keyword evidence="3 5" id="KW-0378">Hydrolase</keyword>
<proteinExistence type="inferred from homology"/>
<feature type="domain" description="Exonuclease VII large subunit C-terminal" evidence="7">
    <location>
        <begin position="125"/>
        <end position="329"/>
    </location>
</feature>
<evidence type="ECO:0000256" key="6">
    <source>
        <dbReference type="RuleBase" id="RU004355"/>
    </source>
</evidence>
<dbReference type="RefSeq" id="WP_281092876.1">
    <property type="nucleotide sequence ID" value="NZ_JARYZI010000001.1"/>
</dbReference>
<evidence type="ECO:0000313" key="10">
    <source>
        <dbReference type="Proteomes" id="UP001158045"/>
    </source>
</evidence>
<dbReference type="PANTHER" id="PTHR30008">
    <property type="entry name" value="EXODEOXYRIBONUCLEASE 7 LARGE SUBUNIT"/>
    <property type="match status" value="1"/>
</dbReference>
<protein>
    <recommendedName>
        <fullName evidence="5">Exodeoxyribonuclease 7 large subunit</fullName>
        <ecNumber evidence="5">3.1.11.6</ecNumber>
    </recommendedName>
    <alternativeName>
        <fullName evidence="5">Exodeoxyribonuclease VII large subunit</fullName>
        <shortName evidence="5">Exonuclease VII large subunit</shortName>
    </alternativeName>
</protein>
<organism evidence="9 10">
    <name type="scientific">Fusibacter bizertensis</name>
    <dbReference type="NCBI Taxonomy" id="1488331"/>
    <lineage>
        <taxon>Bacteria</taxon>
        <taxon>Bacillati</taxon>
        <taxon>Bacillota</taxon>
        <taxon>Clostridia</taxon>
        <taxon>Eubacteriales</taxon>
        <taxon>Eubacteriales Family XII. Incertae Sedis</taxon>
        <taxon>Fusibacter</taxon>
    </lineage>
</organism>
<evidence type="ECO:0000259" key="7">
    <source>
        <dbReference type="Pfam" id="PF02601"/>
    </source>
</evidence>
<name>A0ABT6N9H9_9FIRM</name>
<dbReference type="Pfam" id="PF13742">
    <property type="entry name" value="tRNA_anti_2"/>
    <property type="match status" value="1"/>
</dbReference>
<comment type="subcellular location">
    <subcellularLocation>
        <location evidence="5 6">Cytoplasm</location>
    </subcellularLocation>
</comment>
<sequence>MMKMKAFSVTEVTRYLKRLLSTDPIINHVIIEGEISNYIRHSSGHAYFTLKDDTSKIACVMFSQYVDQIGFSPKNGDRVHAKGQVTIYERDGRYQLNAVGMENIGLGALHVRYEALKVKLEAQGYFDPAHKKLLPFLPRKIGILTSPTGAAIQDILSVAKRRSNFSELLIYPIRVQGEQSKSEICQGIRYFNMRDDVDLIILARGGGSIEELWSFNEEIVAEAIYTSRIPIITGVGHETDFTISDFVSDKRAATPSAAAEIAIKSKTELALELNKSIQKMSLFISRRMELERAKINRFEPHQWLKRANTMIELKQQKLEHQQKIFEQKILTHLMGEKEKLNVLATKIDSMSPFAVMRRGYGVVTKEGKLVSSITQVKQKDLLEIRMIDGAITVEVKNKKLLKHQS</sequence>
<reference evidence="9 10" key="1">
    <citation type="submission" date="2023-04" db="EMBL/GenBank/DDBJ databases">
        <title>Fusibacter bizertensis strain WBS, isolated from littoral bottom sediments of the Arctic seas - biochemical and genomic analysis.</title>
        <authorList>
            <person name="Brioukhanov A.L."/>
        </authorList>
    </citation>
    <scope>NUCLEOTIDE SEQUENCE [LARGE SCALE GENOMIC DNA]</scope>
    <source>
        <strain evidence="9 10">WBS</strain>
    </source>
</reference>
<dbReference type="Pfam" id="PF02601">
    <property type="entry name" value="Exonuc_VII_L"/>
    <property type="match status" value="1"/>
</dbReference>
<evidence type="ECO:0000256" key="2">
    <source>
        <dbReference type="ARBA" id="ARBA00022722"/>
    </source>
</evidence>
<dbReference type="EMBL" id="JARYZI010000001">
    <property type="protein sequence ID" value="MDH8677080.1"/>
    <property type="molecule type" value="Genomic_DNA"/>
</dbReference>
<accession>A0ABT6N9H9</accession>
<dbReference type="GO" id="GO:0008855">
    <property type="term" value="F:exodeoxyribonuclease VII activity"/>
    <property type="evidence" value="ECO:0007669"/>
    <property type="project" value="UniProtKB-EC"/>
</dbReference>
<dbReference type="NCBIfam" id="TIGR00237">
    <property type="entry name" value="xseA"/>
    <property type="match status" value="1"/>
</dbReference>
<comment type="caution">
    <text evidence="9">The sequence shown here is derived from an EMBL/GenBank/DDBJ whole genome shotgun (WGS) entry which is preliminary data.</text>
</comment>
<dbReference type="PANTHER" id="PTHR30008:SF0">
    <property type="entry name" value="EXODEOXYRIBONUCLEASE 7 LARGE SUBUNIT"/>
    <property type="match status" value="1"/>
</dbReference>
<comment type="similarity">
    <text evidence="5 6">Belongs to the XseA family.</text>
</comment>
<comment type="function">
    <text evidence="5">Bidirectionally degrades single-stranded DNA into large acid-insoluble oligonucleotides, which are then degraded further into small acid-soluble oligonucleotides.</text>
</comment>
<dbReference type="EC" id="3.1.11.6" evidence="5"/>